<keyword evidence="4 7" id="KW-0067">ATP-binding</keyword>
<dbReference type="KEGG" id="cav:M832_00140"/>
<evidence type="ECO:0000256" key="6">
    <source>
        <dbReference type="ARBA" id="ARBA00023146"/>
    </source>
</evidence>
<dbReference type="eggNOG" id="COG0008">
    <property type="taxonomic scope" value="Bacteria"/>
</dbReference>
<evidence type="ECO:0000259" key="8">
    <source>
        <dbReference type="Pfam" id="PF00749"/>
    </source>
</evidence>
<comment type="subunit">
    <text evidence="7">Monomer.</text>
</comment>
<keyword evidence="2 7" id="KW-0436">Ligase</keyword>
<dbReference type="HAMAP" id="MF_00022">
    <property type="entry name" value="Glu_tRNA_synth_type1"/>
    <property type="match status" value="1"/>
</dbReference>
<feature type="short sequence motif" description="'KMSKS' region" evidence="7">
    <location>
        <begin position="266"/>
        <end position="270"/>
    </location>
</feature>
<protein>
    <recommendedName>
        <fullName evidence="7">Glutamate--tRNA ligase</fullName>
        <ecNumber evidence="7">6.1.1.17</ecNumber>
    </recommendedName>
    <alternativeName>
        <fullName evidence="7">Glutamyl-tRNA synthetase</fullName>
        <shortName evidence="7">GluRS</shortName>
    </alternativeName>
</protein>
<feature type="domain" description="Glutamyl/glutaminyl-tRNA synthetase class Ib catalytic" evidence="8">
    <location>
        <begin position="18"/>
        <end position="335"/>
    </location>
</feature>
<keyword evidence="3 7" id="KW-0547">Nucleotide-binding</keyword>
<evidence type="ECO:0000256" key="5">
    <source>
        <dbReference type="ARBA" id="ARBA00022917"/>
    </source>
</evidence>
<dbReference type="SUPFAM" id="SSF52374">
    <property type="entry name" value="Nucleotidylyl transferase"/>
    <property type="match status" value="1"/>
</dbReference>
<comment type="catalytic activity">
    <reaction evidence="7">
        <text>tRNA(Glu) + L-glutamate + ATP = L-glutamyl-tRNA(Glu) + AMP + diphosphate</text>
        <dbReference type="Rhea" id="RHEA:23540"/>
        <dbReference type="Rhea" id="RHEA-COMP:9663"/>
        <dbReference type="Rhea" id="RHEA-COMP:9680"/>
        <dbReference type="ChEBI" id="CHEBI:29985"/>
        <dbReference type="ChEBI" id="CHEBI:30616"/>
        <dbReference type="ChEBI" id="CHEBI:33019"/>
        <dbReference type="ChEBI" id="CHEBI:78442"/>
        <dbReference type="ChEBI" id="CHEBI:78520"/>
        <dbReference type="ChEBI" id="CHEBI:456215"/>
        <dbReference type="EC" id="6.1.1.17"/>
    </reaction>
</comment>
<dbReference type="InterPro" id="IPR020751">
    <property type="entry name" value="aa-tRNA-synth_I_codon-bd_sub2"/>
</dbReference>
<dbReference type="EC" id="6.1.1.17" evidence="7"/>
<keyword evidence="5 7" id="KW-0648">Protein biosynthesis</keyword>
<dbReference type="AlphaFoldDB" id="W8JPV1"/>
<dbReference type="Pfam" id="PF00749">
    <property type="entry name" value="tRNA-synt_1c"/>
    <property type="match status" value="1"/>
</dbReference>
<dbReference type="InterPro" id="IPR049940">
    <property type="entry name" value="GluQ/Sye"/>
</dbReference>
<organism evidence="10 11">
    <name type="scientific">Chlamydia avium 10DC88</name>
    <dbReference type="NCBI Taxonomy" id="1229831"/>
    <lineage>
        <taxon>Bacteria</taxon>
        <taxon>Pseudomonadati</taxon>
        <taxon>Chlamydiota</taxon>
        <taxon>Chlamydiia</taxon>
        <taxon>Chlamydiales</taxon>
        <taxon>Chlamydiaceae</taxon>
        <taxon>Chlamydia/Chlamydophila group</taxon>
        <taxon>Chlamydia</taxon>
    </lineage>
</organism>
<evidence type="ECO:0000256" key="3">
    <source>
        <dbReference type="ARBA" id="ARBA00022741"/>
    </source>
</evidence>
<dbReference type="InterPro" id="IPR020058">
    <property type="entry name" value="Glu/Gln-tRNA-synth_Ib_cat-dom"/>
</dbReference>
<dbReference type="GO" id="GO:0004818">
    <property type="term" value="F:glutamate-tRNA ligase activity"/>
    <property type="evidence" value="ECO:0007669"/>
    <property type="project" value="UniProtKB-UniRule"/>
</dbReference>
<dbReference type="GO" id="GO:0006424">
    <property type="term" value="P:glutamyl-tRNA aminoacylation"/>
    <property type="evidence" value="ECO:0007669"/>
    <property type="project" value="UniProtKB-UniRule"/>
</dbReference>
<dbReference type="STRING" id="1229831.M832_00140"/>
<gene>
    <name evidence="7 10" type="primary">gltX</name>
    <name evidence="10" type="ORF">M832_00140</name>
</gene>
<dbReference type="PANTHER" id="PTHR43311:SF2">
    <property type="entry name" value="GLUTAMATE--TRNA LIGASE, MITOCHONDRIAL-RELATED"/>
    <property type="match status" value="1"/>
</dbReference>
<evidence type="ECO:0000256" key="2">
    <source>
        <dbReference type="ARBA" id="ARBA00022598"/>
    </source>
</evidence>
<dbReference type="Pfam" id="PF19269">
    <property type="entry name" value="Anticodon_2"/>
    <property type="match status" value="1"/>
</dbReference>
<dbReference type="NCBIfam" id="TIGR00464">
    <property type="entry name" value="gltX_bact"/>
    <property type="match status" value="1"/>
</dbReference>
<dbReference type="InterPro" id="IPR004527">
    <property type="entry name" value="Glu-tRNA-ligase_bac/mito"/>
</dbReference>
<dbReference type="InterPro" id="IPR033910">
    <property type="entry name" value="GluRS_core"/>
</dbReference>
<comment type="function">
    <text evidence="7">Catalyzes the attachment of glutamate to tRNA(Glu) in a two-step reaction: glutamate is first activated by ATP to form Glu-AMP and then transferred to the acceptor end of tRNA(Glu).</text>
</comment>
<keyword evidence="7" id="KW-0963">Cytoplasm</keyword>
<feature type="domain" description="Aminoacyl-tRNA synthetase class I anticodon-binding" evidence="9">
    <location>
        <begin position="350"/>
        <end position="487"/>
    </location>
</feature>
<name>W8JPV1_9CHLA</name>
<evidence type="ECO:0000256" key="4">
    <source>
        <dbReference type="ARBA" id="ARBA00022840"/>
    </source>
</evidence>
<sequence length="528" mass="61022">MPVIKFSYVLGENMVWENVRVRIAPSPTGDPHVGTAYMALFNEIFAKRFQGKMILRIEDTDQTRSRDDYERNIFSALKWCGIQWDEGPDIGGPYGPYKQSERTDIYRKYAQILLKSGHAYKCFATPKELEEMRAVAATLGYRGGYDRRYRHLSPEEVEERTKAGQPYTIRLKVPLTGECVLEDYCRGRVVFPWADVDDQVLMKSDGFPTYHFANVVDDHLMGITHVLRGEEWLSSTPKHLLLYEAFGWPPPIFLHMPLLLNPDGTKLSKRKNPTSIFYYRDAGYTKEAFVNFLTLMGYSMENDEEIYSLEELIKKFDPKRIGKSGAVFDIRKLDWMNKHYLNHEGSPESLLQLLKEWTLSDAFFLKILPLCQSRMTTLAEFIGLTSFFFSVLPEYSKETLLPPTISENQAAVLLYSYVKYLEKNDLWVKDQFYLGSLWLAKAFQIHHKKAVIPLLYVAITGKKQGLPLFDSMELLGKPRTRARLVHAQNLLGGVPKKVQEIIDKALREKDFENQELREQISAFAKNDL</sequence>
<dbReference type="CDD" id="cd00808">
    <property type="entry name" value="GluRS_core"/>
    <property type="match status" value="1"/>
</dbReference>
<accession>W8JPV1</accession>
<dbReference type="FunFam" id="3.40.50.620:FF:000045">
    <property type="entry name" value="Glutamate--tRNA ligase, mitochondrial"/>
    <property type="match status" value="1"/>
</dbReference>
<feature type="short sequence motif" description="'HIGH' region" evidence="7">
    <location>
        <begin position="25"/>
        <end position="35"/>
    </location>
</feature>
<dbReference type="GO" id="GO:0000049">
    <property type="term" value="F:tRNA binding"/>
    <property type="evidence" value="ECO:0007669"/>
    <property type="project" value="InterPro"/>
</dbReference>
<comment type="similarity">
    <text evidence="1 7">Belongs to the class-I aminoacyl-tRNA synthetase family. Glutamate--tRNA ligase type 1 subfamily.</text>
</comment>
<dbReference type="Proteomes" id="UP000019433">
    <property type="component" value="Chromosome"/>
</dbReference>
<dbReference type="Gene3D" id="3.40.50.620">
    <property type="entry name" value="HUPs"/>
    <property type="match status" value="1"/>
</dbReference>
<reference evidence="10 11" key="1">
    <citation type="journal article" date="2014" name="Syst. Appl. Microbiol.">
        <title>Evidence for the existence of two new members of the family Chlamydiaceae and proposal of Chlamydia avium sp. nov. and Chlamydia gallinacea sp. nov.</title>
        <authorList>
            <person name="Sachse K."/>
            <person name="Laroucau K."/>
            <person name="Riege K."/>
            <person name="Wehner S."/>
            <person name="Dilcher M."/>
            <person name="Creasy H.H."/>
            <person name="Weidmann M."/>
            <person name="Myers G."/>
            <person name="Vorimore F."/>
            <person name="Vicari N."/>
            <person name="Magnino S."/>
            <person name="Liebler-Tenorio E."/>
            <person name="Ruettger A."/>
            <person name="Bavoil P.M."/>
            <person name="Hufert F.T."/>
            <person name="Rossello-Mora R."/>
            <person name="Marz M."/>
        </authorList>
    </citation>
    <scope>NUCLEOTIDE SEQUENCE [LARGE SCALE GENOMIC DNA]</scope>
    <source>
        <strain evidence="10 11">10DC88</strain>
    </source>
</reference>
<dbReference type="PRINTS" id="PR00987">
    <property type="entry name" value="TRNASYNTHGLU"/>
</dbReference>
<dbReference type="PATRIC" id="fig|1229831.3.peg.15"/>
<comment type="subcellular location">
    <subcellularLocation>
        <location evidence="7">Cytoplasm</location>
    </subcellularLocation>
</comment>
<dbReference type="GO" id="GO:0008270">
    <property type="term" value="F:zinc ion binding"/>
    <property type="evidence" value="ECO:0007669"/>
    <property type="project" value="InterPro"/>
</dbReference>
<dbReference type="InterPro" id="IPR008925">
    <property type="entry name" value="aa_tRNA-synth_I_cd-bd_sf"/>
</dbReference>
<dbReference type="InterPro" id="IPR000924">
    <property type="entry name" value="Glu/Gln-tRNA-synth"/>
</dbReference>
<dbReference type="GO" id="GO:0005524">
    <property type="term" value="F:ATP binding"/>
    <property type="evidence" value="ECO:0007669"/>
    <property type="project" value="UniProtKB-UniRule"/>
</dbReference>
<feature type="binding site" evidence="7">
    <location>
        <position position="269"/>
    </location>
    <ligand>
        <name>ATP</name>
        <dbReference type="ChEBI" id="CHEBI:30616"/>
    </ligand>
</feature>
<dbReference type="EMBL" id="CP006571">
    <property type="protein sequence ID" value="AHK62888.1"/>
    <property type="molecule type" value="Genomic_DNA"/>
</dbReference>
<evidence type="ECO:0000256" key="1">
    <source>
        <dbReference type="ARBA" id="ARBA00007894"/>
    </source>
</evidence>
<dbReference type="Gene3D" id="1.10.10.350">
    <property type="match status" value="1"/>
</dbReference>
<keyword evidence="6 7" id="KW-0030">Aminoacyl-tRNA synthetase</keyword>
<dbReference type="InterPro" id="IPR045462">
    <property type="entry name" value="aa-tRNA-synth_I_cd-bd"/>
</dbReference>
<dbReference type="PROSITE" id="PS00178">
    <property type="entry name" value="AA_TRNA_LIGASE_I"/>
    <property type="match status" value="1"/>
</dbReference>
<evidence type="ECO:0000259" key="9">
    <source>
        <dbReference type="Pfam" id="PF19269"/>
    </source>
</evidence>
<dbReference type="PANTHER" id="PTHR43311">
    <property type="entry name" value="GLUTAMATE--TRNA LIGASE"/>
    <property type="match status" value="1"/>
</dbReference>
<evidence type="ECO:0000313" key="10">
    <source>
        <dbReference type="EMBL" id="AHK62888.1"/>
    </source>
</evidence>
<evidence type="ECO:0000313" key="11">
    <source>
        <dbReference type="Proteomes" id="UP000019433"/>
    </source>
</evidence>
<evidence type="ECO:0000256" key="7">
    <source>
        <dbReference type="HAMAP-Rule" id="MF_00022"/>
    </source>
</evidence>
<dbReference type="InterPro" id="IPR014729">
    <property type="entry name" value="Rossmann-like_a/b/a_fold"/>
</dbReference>
<dbReference type="SUPFAM" id="SSF48163">
    <property type="entry name" value="An anticodon-binding domain of class I aminoacyl-tRNA synthetases"/>
    <property type="match status" value="1"/>
</dbReference>
<comment type="caution">
    <text evidence="7">Lacks conserved residue(s) required for the propagation of feature annotation.</text>
</comment>
<proteinExistence type="inferred from homology"/>
<dbReference type="InterPro" id="IPR001412">
    <property type="entry name" value="aa-tRNA-synth_I_CS"/>
</dbReference>
<dbReference type="GO" id="GO:0005829">
    <property type="term" value="C:cytosol"/>
    <property type="evidence" value="ECO:0007669"/>
    <property type="project" value="TreeGrafter"/>
</dbReference>
<dbReference type="HOGENOM" id="CLU_015768_6_3_0"/>